<dbReference type="InterPro" id="IPR051170">
    <property type="entry name" value="Neural/epithelial_adhesion"/>
</dbReference>
<dbReference type="AlphaFoldDB" id="A0AAV1YXX9"/>
<keyword evidence="6" id="KW-1015">Disulfide bond</keyword>
<keyword evidence="2" id="KW-1003">Cell membrane</keyword>
<protein>
    <recommendedName>
        <fullName evidence="10">Ig-like domain-containing protein</fullName>
    </recommendedName>
</protein>
<keyword evidence="7" id="KW-0325">Glycoprotein</keyword>
<dbReference type="GO" id="GO:0043005">
    <property type="term" value="C:neuron projection"/>
    <property type="evidence" value="ECO:0007669"/>
    <property type="project" value="TreeGrafter"/>
</dbReference>
<proteinExistence type="predicted"/>
<dbReference type="Gene3D" id="2.60.40.10">
    <property type="entry name" value="Immunoglobulins"/>
    <property type="match status" value="3"/>
</dbReference>
<evidence type="ECO:0000256" key="9">
    <source>
        <dbReference type="SAM" id="SignalP"/>
    </source>
</evidence>
<dbReference type="GO" id="GO:0005886">
    <property type="term" value="C:plasma membrane"/>
    <property type="evidence" value="ECO:0007669"/>
    <property type="project" value="UniProtKB-SubCell"/>
</dbReference>
<keyword evidence="4" id="KW-0677">Repeat</keyword>
<feature type="chain" id="PRO_5043707499" description="Ig-like domain-containing protein" evidence="9">
    <location>
        <begin position="29"/>
        <end position="416"/>
    </location>
</feature>
<evidence type="ECO:0000256" key="2">
    <source>
        <dbReference type="ARBA" id="ARBA00022475"/>
    </source>
</evidence>
<feature type="domain" description="Ig-like" evidence="10">
    <location>
        <begin position="239"/>
        <end position="333"/>
    </location>
</feature>
<dbReference type="PROSITE" id="PS50835">
    <property type="entry name" value="IG_LIKE"/>
    <property type="match status" value="3"/>
</dbReference>
<keyword evidence="5" id="KW-0472">Membrane</keyword>
<dbReference type="InterPro" id="IPR013783">
    <property type="entry name" value="Ig-like_fold"/>
</dbReference>
<comment type="caution">
    <text evidence="11">The sequence shown here is derived from an EMBL/GenBank/DDBJ whole genome shotgun (WGS) entry which is preliminary data.</text>
</comment>
<evidence type="ECO:0000313" key="12">
    <source>
        <dbReference type="Proteomes" id="UP001497382"/>
    </source>
</evidence>
<reference evidence="11 12" key="1">
    <citation type="submission" date="2024-04" db="EMBL/GenBank/DDBJ databases">
        <authorList>
            <person name="Rising A."/>
            <person name="Reimegard J."/>
            <person name="Sonavane S."/>
            <person name="Akerstrom W."/>
            <person name="Nylinder S."/>
            <person name="Hedman E."/>
            <person name="Kallberg Y."/>
        </authorList>
    </citation>
    <scope>NUCLEOTIDE SEQUENCE [LARGE SCALE GENOMIC DNA]</scope>
</reference>
<evidence type="ECO:0000256" key="3">
    <source>
        <dbReference type="ARBA" id="ARBA00022729"/>
    </source>
</evidence>
<dbReference type="PANTHER" id="PTHR12231">
    <property type="entry name" value="CTX-RELATED TYPE I TRANSMEMBRANE PROTEIN"/>
    <property type="match status" value="1"/>
</dbReference>
<keyword evidence="8" id="KW-0393">Immunoglobulin domain</keyword>
<dbReference type="PANTHER" id="PTHR12231:SF253">
    <property type="entry name" value="DPR-INTERACTING PROTEIN ETA, ISOFORM B-RELATED"/>
    <property type="match status" value="1"/>
</dbReference>
<dbReference type="EMBL" id="CAXIEN010000010">
    <property type="protein sequence ID" value="CAL1263931.1"/>
    <property type="molecule type" value="Genomic_DNA"/>
</dbReference>
<organism evidence="11 12">
    <name type="scientific">Larinioides sclopetarius</name>
    <dbReference type="NCBI Taxonomy" id="280406"/>
    <lineage>
        <taxon>Eukaryota</taxon>
        <taxon>Metazoa</taxon>
        <taxon>Ecdysozoa</taxon>
        <taxon>Arthropoda</taxon>
        <taxon>Chelicerata</taxon>
        <taxon>Arachnida</taxon>
        <taxon>Araneae</taxon>
        <taxon>Araneomorphae</taxon>
        <taxon>Entelegynae</taxon>
        <taxon>Araneoidea</taxon>
        <taxon>Araneidae</taxon>
        <taxon>Larinioides</taxon>
    </lineage>
</organism>
<dbReference type="Pfam" id="PF07686">
    <property type="entry name" value="V-set"/>
    <property type="match status" value="1"/>
</dbReference>
<evidence type="ECO:0000256" key="8">
    <source>
        <dbReference type="ARBA" id="ARBA00023319"/>
    </source>
</evidence>
<dbReference type="SMART" id="SM00408">
    <property type="entry name" value="IGc2"/>
    <property type="match status" value="3"/>
</dbReference>
<dbReference type="SUPFAM" id="SSF48726">
    <property type="entry name" value="Immunoglobulin"/>
    <property type="match status" value="3"/>
</dbReference>
<dbReference type="FunFam" id="2.60.40.10:FF:000328">
    <property type="entry name" value="CLUMA_CG000981, isoform A"/>
    <property type="match status" value="1"/>
</dbReference>
<feature type="signal peptide" evidence="9">
    <location>
        <begin position="1"/>
        <end position="28"/>
    </location>
</feature>
<name>A0AAV1YXX9_9ARAC</name>
<feature type="domain" description="Ig-like" evidence="10">
    <location>
        <begin position="34"/>
        <end position="127"/>
    </location>
</feature>
<dbReference type="Proteomes" id="UP001497382">
    <property type="component" value="Unassembled WGS sequence"/>
</dbReference>
<keyword evidence="3 9" id="KW-0732">Signal</keyword>
<dbReference type="InterPro" id="IPR007110">
    <property type="entry name" value="Ig-like_dom"/>
</dbReference>
<evidence type="ECO:0000313" key="11">
    <source>
        <dbReference type="EMBL" id="CAL1263931.1"/>
    </source>
</evidence>
<gene>
    <name evidence="11" type="ORF">LARSCL_LOCUS1753</name>
</gene>
<evidence type="ECO:0000256" key="5">
    <source>
        <dbReference type="ARBA" id="ARBA00023136"/>
    </source>
</evidence>
<dbReference type="InterPro" id="IPR013106">
    <property type="entry name" value="Ig_V-set"/>
</dbReference>
<dbReference type="Pfam" id="PF13927">
    <property type="entry name" value="Ig_3"/>
    <property type="match status" value="2"/>
</dbReference>
<comment type="subcellular location">
    <subcellularLocation>
        <location evidence="1">Cell membrane</location>
    </subcellularLocation>
</comment>
<evidence type="ECO:0000256" key="7">
    <source>
        <dbReference type="ARBA" id="ARBA00023180"/>
    </source>
</evidence>
<dbReference type="InterPro" id="IPR003599">
    <property type="entry name" value="Ig_sub"/>
</dbReference>
<feature type="domain" description="Ig-like" evidence="10">
    <location>
        <begin position="136"/>
        <end position="234"/>
    </location>
</feature>
<accession>A0AAV1YXX9</accession>
<dbReference type="InterPro" id="IPR003598">
    <property type="entry name" value="Ig_sub2"/>
</dbReference>
<sequence>MGPTRKKKVKMCLFRFLLIFVIPWRVKSHEDLEPEFTETIPNVTVATGQEAVLSCAVDNLGTYRVAWLRHETQSLLTIQKHLVLKNSRLSVKNPDYRHWNLHIQDVQESDRGGYMCQVNTVPMKSLVGFLDVVVPPSFLDSETSSEVLAREGTNITLTCRVRGHPTPTITWRREDGQALMSNICQHQTEGRCQNDVIYEGSELTIIKVSRLNMGTYLCIANNGIPPTAVKKTMLHVHFPPMISIPNQLIGASIGEDATLDCNTEAYPMSINYWTKENSMMIVSNSKYITSIQDNTYKVHMKLTIVSVRPEDYGTYKCSARNSLGTTDGSIRLYQIHDSQHFINEPTTARTEAVKGKVPPMQDESLTKELEDDVEPPIQRPSVSEGASSTANWFQINGVVSSGFYCLVFMFLRLSVS</sequence>
<keyword evidence="12" id="KW-1185">Reference proteome</keyword>
<evidence type="ECO:0000256" key="4">
    <source>
        <dbReference type="ARBA" id="ARBA00022737"/>
    </source>
</evidence>
<dbReference type="SMART" id="SM00409">
    <property type="entry name" value="IG"/>
    <property type="match status" value="3"/>
</dbReference>
<dbReference type="FunFam" id="2.60.40.10:FF:000376">
    <property type="entry name" value="CLUMA_CG000981, isoform A"/>
    <property type="match status" value="1"/>
</dbReference>
<dbReference type="InterPro" id="IPR036179">
    <property type="entry name" value="Ig-like_dom_sf"/>
</dbReference>
<evidence type="ECO:0000256" key="6">
    <source>
        <dbReference type="ARBA" id="ARBA00023157"/>
    </source>
</evidence>
<evidence type="ECO:0000259" key="10">
    <source>
        <dbReference type="PROSITE" id="PS50835"/>
    </source>
</evidence>
<evidence type="ECO:0000256" key="1">
    <source>
        <dbReference type="ARBA" id="ARBA00004236"/>
    </source>
</evidence>